<feature type="compositionally biased region" description="Basic and acidic residues" evidence="19">
    <location>
        <begin position="610"/>
        <end position="639"/>
    </location>
</feature>
<dbReference type="InterPro" id="IPR000584">
    <property type="entry name" value="VDCC_L_bsu"/>
</dbReference>
<evidence type="ECO:0000256" key="15">
    <source>
        <dbReference type="ARBA" id="ARBA00030521"/>
    </source>
</evidence>
<name>A0ABQ9CYR9_9PASS</name>
<sequence length="639" mass="71857">MRGLGNMKFNKGEVPDSPPGTRQPQMYRLGNEVLEGSAMGRDLGILVNDLLLMGLDEIHPRVLGESGSCHCESMVLGSADSYTSRPSDSDVSLEEDREAVRREAERQAQAQLEKAKIETFLPIQFVCCDNTDLKSKPVAFAVRTNVGYSAAHDDDVPVPGMAISFEAKDFLHVKEKFNNDWWIGRLVKEGCEIGFIPSPVKLENMRLQHEQKAKQGKFYSSKSGGNSSSSLGDIVPSSRKSTPPSSAIDIDATGLDAEENDIPANHRSPKPSANSVTSPHSKEKRMPFFKKTEHIPPYDVVPSMRPVVLVGPSLKGYENLTLESIDIFSLCRAEVQSEIERIFELARTLQLVVLDADTINHPAQLSKTSLAPIIVYVKISSPKVLQRLIKSRGKSQAKHLNVQMVAADKLAQCPPEMFDVILDENQLEDACEHLADYLEAYWKATHPPSSNPPNQLLTRTLATATLPISPGPNINLQGSQGDQRNDHLVPERSGSQIEEEARVEPIKKSQHRSSSSQHHNHRSGVRGLHRQETFDSETQDSRDSAYVEPKEDYSHEHGDHYDSHRDHNHRDESHGSSDHRHRESRHRSKERDREQDHNECNKQRSRHKSRDQYCDKDGEVISKKRNDAGEWNRDVYIRQ</sequence>
<evidence type="ECO:0000256" key="19">
    <source>
        <dbReference type="SAM" id="MobiDB-lite"/>
    </source>
</evidence>
<dbReference type="Pfam" id="PF00625">
    <property type="entry name" value="Guanylate_kin"/>
    <property type="match status" value="1"/>
</dbReference>
<keyword evidence="6" id="KW-1003">Cell membrane</keyword>
<feature type="compositionally biased region" description="Basic and acidic residues" evidence="19">
    <location>
        <begin position="529"/>
        <end position="581"/>
    </location>
</feature>
<evidence type="ECO:0000256" key="17">
    <source>
        <dbReference type="ARBA" id="ARBA00046619"/>
    </source>
</evidence>
<evidence type="ECO:0000313" key="22">
    <source>
        <dbReference type="Proteomes" id="UP001145742"/>
    </source>
</evidence>
<keyword evidence="5" id="KW-0813">Transport</keyword>
<evidence type="ECO:0000259" key="20">
    <source>
        <dbReference type="PROSITE" id="PS50002"/>
    </source>
</evidence>
<evidence type="ECO:0000256" key="12">
    <source>
        <dbReference type="ARBA" id="ARBA00023065"/>
    </source>
</evidence>
<evidence type="ECO:0000256" key="11">
    <source>
        <dbReference type="ARBA" id="ARBA00022882"/>
    </source>
</evidence>
<dbReference type="Gene3D" id="2.30.30.40">
    <property type="entry name" value="SH3 Domains"/>
    <property type="match status" value="1"/>
</dbReference>
<evidence type="ECO:0000256" key="10">
    <source>
        <dbReference type="ARBA" id="ARBA00022837"/>
    </source>
</evidence>
<dbReference type="SMART" id="SM00072">
    <property type="entry name" value="GuKc"/>
    <property type="match status" value="1"/>
</dbReference>
<evidence type="ECO:0000256" key="5">
    <source>
        <dbReference type="ARBA" id="ARBA00022448"/>
    </source>
</evidence>
<keyword evidence="22" id="KW-1185">Reference proteome</keyword>
<dbReference type="Gene3D" id="3.40.50.300">
    <property type="entry name" value="P-loop containing nucleotide triphosphate hydrolases"/>
    <property type="match status" value="1"/>
</dbReference>
<keyword evidence="8" id="KW-0109">Calcium transport</keyword>
<dbReference type="SUPFAM" id="SSF50044">
    <property type="entry name" value="SH3-domain"/>
    <property type="match status" value="1"/>
</dbReference>
<keyword evidence="10" id="KW-0106">Calcium</keyword>
<feature type="region of interest" description="Disordered" evidence="19">
    <location>
        <begin position="468"/>
        <end position="639"/>
    </location>
</feature>
<dbReference type="PROSITE" id="PS50002">
    <property type="entry name" value="SH3"/>
    <property type="match status" value="1"/>
</dbReference>
<evidence type="ECO:0000256" key="7">
    <source>
        <dbReference type="ARBA" id="ARBA00022553"/>
    </source>
</evidence>
<feature type="compositionally biased region" description="Basic residues" evidence="19">
    <location>
        <begin position="518"/>
        <end position="528"/>
    </location>
</feature>
<reference evidence="21" key="1">
    <citation type="submission" date="2019-10" db="EMBL/GenBank/DDBJ databases">
        <authorList>
            <person name="Soares A.E.R."/>
            <person name="Aleixo A."/>
            <person name="Schneider P."/>
            <person name="Miyaki C.Y."/>
            <person name="Schneider M.P."/>
            <person name="Mello C."/>
            <person name="Vasconcelos A.T.R."/>
        </authorList>
    </citation>
    <scope>NUCLEOTIDE SEQUENCE</scope>
    <source>
        <tissue evidence="21">Muscle</tissue>
    </source>
</reference>
<keyword evidence="14" id="KW-0407">Ion channel</keyword>
<comment type="function">
    <text evidence="16">Beta subunit of voltage-dependent calcium channels which contributes to the function of the calcium channel by increasing peak calcium current. Plays a role in shifting voltage dependencies of activation and inactivation of the channel. May modulate G protein inhibition. May contribute to beta-adrenergic augmentation of Ca(2+) influx in cardiomyocytes, thereby regulating increases in heart rate and contractile force. Involved in membrane targeting of the alpha-1 subunit CACNA1C.</text>
</comment>
<dbReference type="InterPro" id="IPR036028">
    <property type="entry name" value="SH3-like_dom_sf"/>
</dbReference>
<evidence type="ECO:0000256" key="4">
    <source>
        <dbReference type="ARBA" id="ARBA00022443"/>
    </source>
</evidence>
<feature type="region of interest" description="Disordered" evidence="19">
    <location>
        <begin position="1"/>
        <end position="25"/>
    </location>
</feature>
<dbReference type="PRINTS" id="PR01626">
    <property type="entry name" value="LCACHANNELB"/>
</dbReference>
<evidence type="ECO:0000313" key="21">
    <source>
        <dbReference type="EMBL" id="KAJ7408613.1"/>
    </source>
</evidence>
<dbReference type="CDD" id="cd12040">
    <property type="entry name" value="SH3_CACNB2"/>
    <property type="match status" value="1"/>
</dbReference>
<dbReference type="InterPro" id="IPR027417">
    <property type="entry name" value="P-loop_NTPase"/>
</dbReference>
<keyword evidence="13" id="KW-0472">Membrane</keyword>
<accession>A0ABQ9CYR9</accession>
<evidence type="ECO:0000256" key="9">
    <source>
        <dbReference type="ARBA" id="ARBA00022673"/>
    </source>
</evidence>
<keyword evidence="11" id="KW-0851">Voltage-gated channel</keyword>
<dbReference type="SUPFAM" id="SSF52540">
    <property type="entry name" value="P-loop containing nucleoside triphosphate hydrolases"/>
    <property type="match status" value="1"/>
</dbReference>
<dbReference type="InterPro" id="IPR008145">
    <property type="entry name" value="GK/Ca_channel_bsu"/>
</dbReference>
<evidence type="ECO:0000256" key="14">
    <source>
        <dbReference type="ARBA" id="ARBA00023303"/>
    </source>
</evidence>
<protein>
    <recommendedName>
        <fullName evidence="3">Voltage-dependent L-type calcium channel subunit beta-2</fullName>
    </recommendedName>
    <alternativeName>
        <fullName evidence="15">Calcium channel voltage-dependent subunit beta 2</fullName>
    </alternativeName>
</protein>
<keyword evidence="9" id="KW-0107">Calcium channel</keyword>
<feature type="region of interest" description="Disordered" evidence="19">
    <location>
        <begin position="213"/>
        <end position="285"/>
    </location>
</feature>
<evidence type="ECO:0000256" key="2">
    <source>
        <dbReference type="ARBA" id="ARBA00010836"/>
    </source>
</evidence>
<keyword evidence="12" id="KW-0406">Ion transport</keyword>
<evidence type="ECO:0000256" key="13">
    <source>
        <dbReference type="ARBA" id="ARBA00023136"/>
    </source>
</evidence>
<dbReference type="EMBL" id="WHWB01034533">
    <property type="protein sequence ID" value="KAJ7408613.1"/>
    <property type="molecule type" value="Genomic_DNA"/>
</dbReference>
<feature type="compositionally biased region" description="Basic and acidic residues" evidence="19">
    <location>
        <begin position="589"/>
        <end position="602"/>
    </location>
</feature>
<feature type="compositionally biased region" description="Low complexity" evidence="19">
    <location>
        <begin position="220"/>
        <end position="232"/>
    </location>
</feature>
<comment type="subcellular location">
    <subcellularLocation>
        <location evidence="1">Cell membrane</location>
        <location evidence="1">Sarcolemma</location>
        <topology evidence="1">Peripheral membrane protein</topology>
        <orientation evidence="1">Cytoplasmic side</orientation>
    </subcellularLocation>
</comment>
<evidence type="ECO:0000256" key="18">
    <source>
        <dbReference type="PROSITE-ProRule" id="PRU00192"/>
    </source>
</evidence>
<feature type="compositionally biased region" description="Polar residues" evidence="19">
    <location>
        <begin position="472"/>
        <end position="482"/>
    </location>
</feature>
<proteinExistence type="inferred from homology"/>
<comment type="similarity">
    <text evidence="2">Belongs to the calcium channel beta subunit family.</text>
</comment>
<evidence type="ECO:0000256" key="1">
    <source>
        <dbReference type="ARBA" id="ARBA00004278"/>
    </source>
</evidence>
<keyword evidence="4 18" id="KW-0728">SH3 domain</keyword>
<organism evidence="21 22">
    <name type="scientific">Willisornis vidua</name>
    <name type="common">Xingu scale-backed antbird</name>
    <dbReference type="NCBI Taxonomy" id="1566151"/>
    <lineage>
        <taxon>Eukaryota</taxon>
        <taxon>Metazoa</taxon>
        <taxon>Chordata</taxon>
        <taxon>Craniata</taxon>
        <taxon>Vertebrata</taxon>
        <taxon>Euteleostomi</taxon>
        <taxon>Archelosauria</taxon>
        <taxon>Archosauria</taxon>
        <taxon>Dinosauria</taxon>
        <taxon>Saurischia</taxon>
        <taxon>Theropoda</taxon>
        <taxon>Coelurosauria</taxon>
        <taxon>Aves</taxon>
        <taxon>Neognathae</taxon>
        <taxon>Neoaves</taxon>
        <taxon>Telluraves</taxon>
        <taxon>Australaves</taxon>
        <taxon>Passeriformes</taxon>
        <taxon>Thamnophilidae</taxon>
        <taxon>Willisornis</taxon>
    </lineage>
</organism>
<dbReference type="Proteomes" id="UP001145742">
    <property type="component" value="Unassembled WGS sequence"/>
</dbReference>
<evidence type="ECO:0000256" key="8">
    <source>
        <dbReference type="ARBA" id="ARBA00022568"/>
    </source>
</evidence>
<dbReference type="InterPro" id="IPR035605">
    <property type="entry name" value="CACNB2_SH3"/>
</dbReference>
<dbReference type="InterPro" id="IPR001452">
    <property type="entry name" value="SH3_domain"/>
</dbReference>
<dbReference type="PANTHER" id="PTHR11824">
    <property type="entry name" value="VOLTAGE-DEPENDENT CALCIUM CHANNEL BETA SUBUNIT"/>
    <property type="match status" value="1"/>
</dbReference>
<dbReference type="InterPro" id="IPR005444">
    <property type="entry name" value="VDCC_L_b2su"/>
</dbReference>
<evidence type="ECO:0000256" key="3">
    <source>
        <dbReference type="ARBA" id="ARBA00019005"/>
    </source>
</evidence>
<evidence type="ECO:0000256" key="16">
    <source>
        <dbReference type="ARBA" id="ARBA00046042"/>
    </source>
</evidence>
<evidence type="ECO:0000256" key="6">
    <source>
        <dbReference type="ARBA" id="ARBA00022475"/>
    </source>
</evidence>
<gene>
    <name evidence="21" type="primary">CACNB2</name>
    <name evidence="21" type="ORF">WISP_120173</name>
</gene>
<comment type="caution">
    <text evidence="21">The sequence shown here is derived from an EMBL/GenBank/DDBJ whole genome shotgun (WGS) entry which is preliminary data.</text>
</comment>
<keyword evidence="7" id="KW-0597">Phosphoprotein</keyword>
<comment type="subunit">
    <text evidence="17">Component of a calcium channel complex consisting of a pore-forming alpha subunit (CACNA1S) and the ancillary subunits CACNB1 or CACNB2, CACNG1 and CACNA2D1. The channel complex contains alpha, beta, gamma and delta subunits in a 1:1:1:1 ratio, i.e. it contains either CACNB1 or CACNB2. Interacts with CACNA1C. Interacts with RRAD; interaction may be involved in beta-adrenergic regulation of heart rate and contractile force. Interaction with RRAD regulates the trafficking of CACNA1C to the cell membrane. Interacts with TMIGD2. Interacts with CAMK2D. Interacts with CBARP. Interacts with CAMK2A.</text>
</comment>
<dbReference type="InterPro" id="IPR046937">
    <property type="entry name" value="CAB1-4_N_A-dom"/>
</dbReference>
<dbReference type="PRINTS" id="PR01628">
    <property type="entry name" value="LCACHANNELB2"/>
</dbReference>
<dbReference type="Pfam" id="PF12052">
    <property type="entry name" value="VGCC_beta4Aa_N"/>
    <property type="match status" value="1"/>
</dbReference>
<feature type="domain" description="SH3" evidence="20">
    <location>
        <begin position="137"/>
        <end position="206"/>
    </location>
</feature>